<dbReference type="Proteomes" id="UP000315908">
    <property type="component" value="Unassembled WGS sequence"/>
</dbReference>
<protein>
    <submittedName>
        <fullName evidence="1">Uncharacterized protein</fullName>
    </submittedName>
</protein>
<sequence length="62" mass="7194">MLCLSLTCGTTLPVIFLVSYRFLFFVSSSNVLKTIGFSLYDANFYVEPFFERTGWTMMAFRN</sequence>
<accession>A0A562MQ00</accession>
<evidence type="ECO:0000313" key="1">
    <source>
        <dbReference type="EMBL" id="TWI21651.1"/>
    </source>
</evidence>
<comment type="caution">
    <text evidence="1">The sequence shown here is derived from an EMBL/GenBank/DDBJ whole genome shotgun (WGS) entry which is preliminary data.</text>
</comment>
<name>A0A562MQ00_9SPHI</name>
<dbReference type="EMBL" id="VLKR01000007">
    <property type="protein sequence ID" value="TWI21651.1"/>
    <property type="molecule type" value="Genomic_DNA"/>
</dbReference>
<reference evidence="1 2" key="1">
    <citation type="journal article" date="2015" name="Stand. Genomic Sci.">
        <title>Genomic Encyclopedia of Bacterial and Archaeal Type Strains, Phase III: the genomes of soil and plant-associated and newly described type strains.</title>
        <authorList>
            <person name="Whitman W.B."/>
            <person name="Woyke T."/>
            <person name="Klenk H.P."/>
            <person name="Zhou Y."/>
            <person name="Lilburn T.G."/>
            <person name="Beck B.J."/>
            <person name="De Vos P."/>
            <person name="Vandamme P."/>
            <person name="Eisen J.A."/>
            <person name="Garrity G."/>
            <person name="Hugenholtz P."/>
            <person name="Kyrpides N.C."/>
        </authorList>
    </citation>
    <scope>NUCLEOTIDE SEQUENCE [LARGE SCALE GENOMIC DNA]</scope>
    <source>
        <strain evidence="1 2">CGMCC 1.6855</strain>
    </source>
</reference>
<organism evidence="1 2">
    <name type="scientific">Sphingobacterium siyangense</name>
    <dbReference type="NCBI Taxonomy" id="459529"/>
    <lineage>
        <taxon>Bacteria</taxon>
        <taxon>Pseudomonadati</taxon>
        <taxon>Bacteroidota</taxon>
        <taxon>Sphingobacteriia</taxon>
        <taxon>Sphingobacteriales</taxon>
        <taxon>Sphingobacteriaceae</taxon>
        <taxon>Sphingobacterium</taxon>
    </lineage>
</organism>
<gene>
    <name evidence="1" type="ORF">IQ31_01783</name>
</gene>
<evidence type="ECO:0000313" key="2">
    <source>
        <dbReference type="Proteomes" id="UP000315908"/>
    </source>
</evidence>
<proteinExistence type="predicted"/>
<dbReference type="AlphaFoldDB" id="A0A562MQ00"/>